<accession>A0A7J2TIF2</accession>
<comment type="subcellular location">
    <subcellularLocation>
        <location evidence="1">Membrane</location>
    </subcellularLocation>
</comment>
<evidence type="ECO:0000256" key="4">
    <source>
        <dbReference type="ARBA" id="ARBA00022723"/>
    </source>
</evidence>
<organism evidence="9">
    <name type="scientific">Archaeoglobus fulgidus</name>
    <dbReference type="NCBI Taxonomy" id="2234"/>
    <lineage>
        <taxon>Archaea</taxon>
        <taxon>Methanobacteriati</taxon>
        <taxon>Methanobacteriota</taxon>
        <taxon>Archaeoglobi</taxon>
        <taxon>Archaeoglobales</taxon>
        <taxon>Archaeoglobaceae</taxon>
        <taxon>Archaeoglobus</taxon>
    </lineage>
</organism>
<dbReference type="PANTHER" id="PTHR41910:SF1">
    <property type="entry name" value="SUCCINATE DEHYDROGENASE HYDROPHOBIC MEMBRANE ANCHOR SUBUNIT"/>
    <property type="match status" value="1"/>
</dbReference>
<dbReference type="InterPro" id="IPR000701">
    <property type="entry name" value="SuccDH_FuR_B_TM-su"/>
</dbReference>
<sequence>MGILSWFKYKSPFGLAFALQRITGIILLFYLILHLCYLSSLQSKELYETLTGITVSKQFMILDSLLILLGVFHGVNGIRIIVHELGFAHEIRKAVLAISAILIILGWIVGSYILFIALGD</sequence>
<feature type="transmembrane region" description="Helical" evidence="8">
    <location>
        <begin position="12"/>
        <end position="40"/>
    </location>
</feature>
<evidence type="ECO:0000256" key="1">
    <source>
        <dbReference type="ARBA" id="ARBA00004370"/>
    </source>
</evidence>
<dbReference type="SUPFAM" id="SSF81343">
    <property type="entry name" value="Fumarate reductase respiratory complex transmembrane subunits"/>
    <property type="match status" value="1"/>
</dbReference>
<evidence type="ECO:0000256" key="3">
    <source>
        <dbReference type="ARBA" id="ARBA00022692"/>
    </source>
</evidence>
<keyword evidence="7 8" id="KW-0472">Membrane</keyword>
<dbReference type="InterPro" id="IPR039023">
    <property type="entry name" value="SdhC_prok"/>
</dbReference>
<evidence type="ECO:0000313" key="9">
    <source>
        <dbReference type="EMBL" id="HEH35357.1"/>
    </source>
</evidence>
<feature type="transmembrane region" description="Helical" evidence="8">
    <location>
        <begin position="94"/>
        <end position="118"/>
    </location>
</feature>
<dbReference type="AlphaFoldDB" id="A0A7J2TIF2"/>
<dbReference type="Gene3D" id="1.20.1300.10">
    <property type="entry name" value="Fumarate reductase/succinate dehydrogenase, transmembrane subunit"/>
    <property type="match status" value="1"/>
</dbReference>
<dbReference type="InterPro" id="IPR034804">
    <property type="entry name" value="SQR/QFR_C/D"/>
</dbReference>
<dbReference type="PANTHER" id="PTHR41910">
    <property type="entry name" value="SUCCINATE DEHYDROGENASE 2 MEMBRANE SUBUNIT SDHC"/>
    <property type="match status" value="1"/>
</dbReference>
<evidence type="ECO:0000256" key="5">
    <source>
        <dbReference type="ARBA" id="ARBA00022989"/>
    </source>
</evidence>
<evidence type="ECO:0000256" key="6">
    <source>
        <dbReference type="ARBA" id="ARBA00023004"/>
    </source>
</evidence>
<keyword evidence="2" id="KW-0349">Heme</keyword>
<name>A0A7J2TIF2_ARCFL</name>
<keyword evidence="6" id="KW-0408">Iron</keyword>
<evidence type="ECO:0000256" key="8">
    <source>
        <dbReference type="SAM" id="Phobius"/>
    </source>
</evidence>
<keyword evidence="4" id="KW-0479">Metal-binding</keyword>
<reference evidence="9" key="1">
    <citation type="journal article" date="2020" name="mSystems">
        <title>Genome- and Community-Level Interaction Insights into Carbon Utilization and Element Cycling Functions of Hydrothermarchaeota in Hydrothermal Sediment.</title>
        <authorList>
            <person name="Zhou Z."/>
            <person name="Liu Y."/>
            <person name="Xu W."/>
            <person name="Pan J."/>
            <person name="Luo Z.H."/>
            <person name="Li M."/>
        </authorList>
    </citation>
    <scope>NUCLEOTIDE SEQUENCE [LARGE SCALE GENOMIC DNA]</scope>
    <source>
        <strain evidence="9">SpSt-26</strain>
    </source>
</reference>
<dbReference type="Pfam" id="PF01127">
    <property type="entry name" value="Sdh_cyt"/>
    <property type="match status" value="1"/>
</dbReference>
<protein>
    <submittedName>
        <fullName evidence="9">Succinate dehydrogenase</fullName>
    </submittedName>
</protein>
<keyword evidence="5 8" id="KW-1133">Transmembrane helix</keyword>
<dbReference type="GO" id="GO:0016020">
    <property type="term" value="C:membrane"/>
    <property type="evidence" value="ECO:0007669"/>
    <property type="project" value="UniProtKB-SubCell"/>
</dbReference>
<feature type="transmembrane region" description="Helical" evidence="8">
    <location>
        <begin position="60"/>
        <end position="82"/>
    </location>
</feature>
<comment type="caution">
    <text evidence="9">The sequence shown here is derived from an EMBL/GenBank/DDBJ whole genome shotgun (WGS) entry which is preliminary data.</text>
</comment>
<evidence type="ECO:0000256" key="2">
    <source>
        <dbReference type="ARBA" id="ARBA00022617"/>
    </source>
</evidence>
<gene>
    <name evidence="9" type="ORF">ENP88_04255</name>
</gene>
<evidence type="ECO:0000256" key="7">
    <source>
        <dbReference type="ARBA" id="ARBA00023136"/>
    </source>
</evidence>
<dbReference type="EMBL" id="DSLA01000068">
    <property type="protein sequence ID" value="HEH35357.1"/>
    <property type="molecule type" value="Genomic_DNA"/>
</dbReference>
<keyword evidence="3 8" id="KW-0812">Transmembrane</keyword>
<proteinExistence type="predicted"/>
<dbReference type="GO" id="GO:0046872">
    <property type="term" value="F:metal ion binding"/>
    <property type="evidence" value="ECO:0007669"/>
    <property type="project" value="UniProtKB-KW"/>
</dbReference>